<dbReference type="PANTHER" id="PTHR44575">
    <property type="entry name" value="OS01G0589200 PROTEIN"/>
    <property type="match status" value="1"/>
</dbReference>
<dbReference type="SUPFAM" id="SSF53335">
    <property type="entry name" value="S-adenosyl-L-methionine-dependent methyltransferases"/>
    <property type="match status" value="1"/>
</dbReference>
<organism evidence="2 3">
    <name type="scientific">Erythroxylum novogranatense</name>
    <dbReference type="NCBI Taxonomy" id="1862640"/>
    <lineage>
        <taxon>Eukaryota</taxon>
        <taxon>Viridiplantae</taxon>
        <taxon>Streptophyta</taxon>
        <taxon>Embryophyta</taxon>
        <taxon>Tracheophyta</taxon>
        <taxon>Spermatophyta</taxon>
        <taxon>Magnoliopsida</taxon>
        <taxon>eudicotyledons</taxon>
        <taxon>Gunneridae</taxon>
        <taxon>Pentapetalae</taxon>
        <taxon>rosids</taxon>
        <taxon>fabids</taxon>
        <taxon>Malpighiales</taxon>
        <taxon>Erythroxylaceae</taxon>
        <taxon>Erythroxylum</taxon>
    </lineage>
</organism>
<dbReference type="InterPro" id="IPR029063">
    <property type="entry name" value="SAM-dependent_MTases_sf"/>
</dbReference>
<dbReference type="GO" id="GO:0008757">
    <property type="term" value="F:S-adenosylmethionine-dependent methyltransferase activity"/>
    <property type="evidence" value="ECO:0007669"/>
    <property type="project" value="InterPro"/>
</dbReference>
<evidence type="ECO:0000259" key="1">
    <source>
        <dbReference type="Pfam" id="PF08241"/>
    </source>
</evidence>
<proteinExistence type="predicted"/>
<dbReference type="InterPro" id="IPR013216">
    <property type="entry name" value="Methyltransf_11"/>
</dbReference>
<sequence>MADTFGRVAEVYMEGRPSYPSEWFSWLAALTNHHSLAWDVGTGNGQAALGVAEHYKQVIATDTSEEQLKHANPHPKVRYLHTPLSMSDDQLVGLVGSENSVDLITVAVAVHWFDLQRFYGLVNRLLKKPGGVIALWTYYPIQVSPEVDIIVRHFYERGLPYLSRQGLCSFEGYKALPFPFESIGSGLEGQPLELDMPKDMSCRGFLGYLRSWPQVQTAAEGGVELLPEETVAEIESAWGGSELVRTVIYKSFMLIGKVKQ</sequence>
<dbReference type="Proteomes" id="UP001159364">
    <property type="component" value="Linkage Group LG04"/>
</dbReference>
<comment type="caution">
    <text evidence="2">The sequence shown here is derived from an EMBL/GenBank/DDBJ whole genome shotgun (WGS) entry which is preliminary data.</text>
</comment>
<evidence type="ECO:0000313" key="2">
    <source>
        <dbReference type="EMBL" id="KAJ8768021.1"/>
    </source>
</evidence>
<dbReference type="EMBL" id="JAIWQS010000004">
    <property type="protein sequence ID" value="KAJ8768021.1"/>
    <property type="molecule type" value="Genomic_DNA"/>
</dbReference>
<dbReference type="Gene3D" id="3.40.50.150">
    <property type="entry name" value="Vaccinia Virus protein VP39"/>
    <property type="match status" value="1"/>
</dbReference>
<feature type="domain" description="Methyltransferase type 11" evidence="1">
    <location>
        <begin position="39"/>
        <end position="133"/>
    </location>
</feature>
<reference evidence="2 3" key="1">
    <citation type="submission" date="2021-09" db="EMBL/GenBank/DDBJ databases">
        <title>Genomic insights and catalytic innovation underlie evolution of tropane alkaloids biosynthesis.</title>
        <authorList>
            <person name="Wang Y.-J."/>
            <person name="Tian T."/>
            <person name="Huang J.-P."/>
            <person name="Huang S.-X."/>
        </authorList>
    </citation>
    <scope>NUCLEOTIDE SEQUENCE [LARGE SCALE GENOMIC DNA]</scope>
    <source>
        <strain evidence="2">KIB-2018</strain>
        <tissue evidence="2">Leaf</tissue>
    </source>
</reference>
<accession>A0AAV8TMA2</accession>
<name>A0AAV8TMA2_9ROSI</name>
<dbReference type="Pfam" id="PF08241">
    <property type="entry name" value="Methyltransf_11"/>
    <property type="match status" value="1"/>
</dbReference>
<protein>
    <recommendedName>
        <fullName evidence="1">Methyltransferase type 11 domain-containing protein</fullName>
    </recommendedName>
</protein>
<keyword evidence="3" id="KW-1185">Reference proteome</keyword>
<dbReference type="CDD" id="cd02440">
    <property type="entry name" value="AdoMet_MTases"/>
    <property type="match status" value="1"/>
</dbReference>
<evidence type="ECO:0000313" key="3">
    <source>
        <dbReference type="Proteomes" id="UP001159364"/>
    </source>
</evidence>
<dbReference type="AlphaFoldDB" id="A0AAV8TMA2"/>
<gene>
    <name evidence="2" type="ORF">K2173_020961</name>
</gene>
<dbReference type="PANTHER" id="PTHR44575:SF8">
    <property type="entry name" value="METHYLTRANSFERASE TYPE 11 DOMAIN-CONTAINING PROTEIN"/>
    <property type="match status" value="1"/>
</dbReference>